<feature type="domain" description="Squalene cyclase C-terminal" evidence="5">
    <location>
        <begin position="305"/>
        <end position="622"/>
    </location>
</feature>
<keyword evidence="8" id="KW-1185">Reference proteome</keyword>
<dbReference type="PANTHER" id="PTHR11764">
    <property type="entry name" value="TERPENE CYCLASE/MUTASE FAMILY MEMBER"/>
    <property type="match status" value="1"/>
</dbReference>
<organism evidence="7 8">
    <name type="scientific">Desulfoscipio gibsoniae DSM 7213</name>
    <dbReference type="NCBI Taxonomy" id="767817"/>
    <lineage>
        <taxon>Bacteria</taxon>
        <taxon>Bacillati</taxon>
        <taxon>Bacillota</taxon>
        <taxon>Clostridia</taxon>
        <taxon>Eubacteriales</taxon>
        <taxon>Desulfallaceae</taxon>
        <taxon>Desulfoscipio</taxon>
    </lineage>
</organism>
<sequence length="624" mass="69830">MLGLNLQEKVLLRIRDLTDLLVNSQEKDGAWYYCFEAGLLTDAYMIILLRHLSMNDETLIHKLAYRIASKQEPTGAWKVFYDEPEGNLSATIECYYALLLAGYKKKTDPEMIRAREFILAKGGLSAAGSYTKVMLAITGHYPWGNAPYLPVEMVLLPTWAPINFFDFNGYARVHVAPISICASKNYAHKLPGDADLSDLFPSSSKQVPSFKPPRSLLKAIEKHIKKIPLPLNEIRDLAIKELERFMLARLEWDGTLYSYFTTTLPMIFALLALGYDKRHPVITKAVKGLKAMACRTIYHLQTATSTIWDTGMIAYALQEAGLPPHHPAIEKATLYLLAKQHTKYGDWLIHNPQGRPGGWGFSHSNTINPDVDDTAYTLRALYRQAMNNSETYGHAWRAGLEWLLSMQNDDGGWPAFEKNTNKKWPDLIPMPEAKSVLTDPSAADLTGRALEFLGNYAGMSHRQEQVQKAVQWLVKDQRSDGSWYGRWGVVYIYGTWAAVTGLTAVGIAPQHHAVKKAVNWLLSIQNPDGGWGESCLSDSVLQYTPLGFSTPSQTAWALDALIAAGLKESPAVLRGIEALLHLTEKNGIEASYPTGAGLPGGFYIHYHSYRYIWPLLALSHYLRI</sequence>
<reference evidence="7 8" key="1">
    <citation type="submission" date="2012-01" db="EMBL/GenBank/DDBJ databases">
        <title>Complete sequence of Desulfotomaculum gibsoniae DSM 7213.</title>
        <authorList>
            <consortium name="US DOE Joint Genome Institute"/>
            <person name="Lucas S."/>
            <person name="Han J."/>
            <person name="Lapidus A."/>
            <person name="Cheng J.-F."/>
            <person name="Goodwin L."/>
            <person name="Pitluck S."/>
            <person name="Peters L."/>
            <person name="Ovchinnikova G."/>
            <person name="Teshima H."/>
            <person name="Detter J.C."/>
            <person name="Han C."/>
            <person name="Tapia R."/>
            <person name="Land M."/>
            <person name="Hauser L."/>
            <person name="Kyrpides N."/>
            <person name="Ivanova N."/>
            <person name="Pagani I."/>
            <person name="Parshina S."/>
            <person name="Plugge C."/>
            <person name="Muyzer G."/>
            <person name="Kuever J."/>
            <person name="Ivanova A."/>
            <person name="Nazina T."/>
            <person name="Klenk H.-P."/>
            <person name="Brambilla E."/>
            <person name="Spring S."/>
            <person name="Stams A.F."/>
            <person name="Woyke T."/>
        </authorList>
    </citation>
    <scope>NUCLEOTIDE SEQUENCE [LARGE SCALE GENOMIC DNA]</scope>
    <source>
        <strain evidence="7 8">DSM 7213</strain>
    </source>
</reference>
<dbReference type="SUPFAM" id="SSF48239">
    <property type="entry name" value="Terpenoid cyclases/Protein prenyltransferases"/>
    <property type="match status" value="2"/>
</dbReference>
<gene>
    <name evidence="7" type="ORF">Desgi_2958</name>
</gene>
<accession>R4KP48</accession>
<dbReference type="InterPro" id="IPR032696">
    <property type="entry name" value="SQ_cyclase_C"/>
</dbReference>
<dbReference type="Gene3D" id="1.50.10.20">
    <property type="match status" value="2"/>
</dbReference>
<dbReference type="HOGENOM" id="CLU_019345_0_0_9"/>
<evidence type="ECO:0000256" key="4">
    <source>
        <dbReference type="ARBA" id="ARBA00023235"/>
    </source>
</evidence>
<dbReference type="KEGG" id="dgi:Desgi_2958"/>
<dbReference type="PANTHER" id="PTHR11764:SF20">
    <property type="entry name" value="LANOSTEROL SYNTHASE"/>
    <property type="match status" value="1"/>
</dbReference>
<dbReference type="UniPathway" id="UPA00337"/>
<evidence type="ECO:0000259" key="5">
    <source>
        <dbReference type="Pfam" id="PF13243"/>
    </source>
</evidence>
<evidence type="ECO:0000256" key="1">
    <source>
        <dbReference type="ARBA" id="ARBA00004999"/>
    </source>
</evidence>
<name>R4KP48_9FIRM</name>
<evidence type="ECO:0000259" key="6">
    <source>
        <dbReference type="Pfam" id="PF13249"/>
    </source>
</evidence>
<evidence type="ECO:0000256" key="2">
    <source>
        <dbReference type="ARBA" id="ARBA00009755"/>
    </source>
</evidence>
<dbReference type="GO" id="GO:0016866">
    <property type="term" value="F:intramolecular transferase activity"/>
    <property type="evidence" value="ECO:0007669"/>
    <property type="project" value="InterPro"/>
</dbReference>
<dbReference type="eggNOG" id="COG1657">
    <property type="taxonomic scope" value="Bacteria"/>
</dbReference>
<dbReference type="SFLD" id="SFLDG01016">
    <property type="entry name" value="Prenyltransferase_Like_2"/>
    <property type="match status" value="1"/>
</dbReference>
<dbReference type="InterPro" id="IPR032697">
    <property type="entry name" value="SQ_cyclase_N"/>
</dbReference>
<comment type="similarity">
    <text evidence="2">Belongs to the terpene cyclase/mutase family.</text>
</comment>
<dbReference type="EMBL" id="CP003273">
    <property type="protein sequence ID" value="AGL02345.1"/>
    <property type="molecule type" value="Genomic_DNA"/>
</dbReference>
<dbReference type="InterPro" id="IPR006400">
    <property type="entry name" value="Hopene-cyclase"/>
</dbReference>
<dbReference type="STRING" id="767817.Desgi_2958"/>
<dbReference type="Pfam" id="PF13249">
    <property type="entry name" value="SQHop_cyclase_N"/>
    <property type="match status" value="1"/>
</dbReference>
<dbReference type="RefSeq" id="WP_006520794.1">
    <property type="nucleotide sequence ID" value="NC_021184.1"/>
</dbReference>
<feature type="domain" description="Squalene cyclase N-terminal" evidence="6">
    <location>
        <begin position="15"/>
        <end position="295"/>
    </location>
</feature>
<dbReference type="Proteomes" id="UP000013520">
    <property type="component" value="Chromosome"/>
</dbReference>
<proteinExistence type="inferred from homology"/>
<protein>
    <submittedName>
        <fullName evidence="7">Squalene-hopene cyclase</fullName>
    </submittedName>
</protein>
<evidence type="ECO:0000313" key="8">
    <source>
        <dbReference type="Proteomes" id="UP000013520"/>
    </source>
</evidence>
<evidence type="ECO:0000256" key="3">
    <source>
        <dbReference type="ARBA" id="ARBA00022737"/>
    </source>
</evidence>
<dbReference type="InterPro" id="IPR002365">
    <property type="entry name" value="Terpene_synthase_CS"/>
</dbReference>
<dbReference type="GO" id="GO:0016104">
    <property type="term" value="P:triterpenoid biosynthetic process"/>
    <property type="evidence" value="ECO:0007669"/>
    <property type="project" value="InterPro"/>
</dbReference>
<comment type="pathway">
    <text evidence="1">Secondary metabolite biosynthesis; hopanoid biosynthesis.</text>
</comment>
<keyword evidence="4" id="KW-0413">Isomerase</keyword>
<dbReference type="Pfam" id="PF13243">
    <property type="entry name" value="SQHop_cyclase_C"/>
    <property type="match status" value="1"/>
</dbReference>
<evidence type="ECO:0000313" key="7">
    <source>
        <dbReference type="EMBL" id="AGL02345.1"/>
    </source>
</evidence>
<dbReference type="InterPro" id="IPR008930">
    <property type="entry name" value="Terpenoid_cyclase/PrenylTrfase"/>
</dbReference>
<keyword evidence="3" id="KW-0677">Repeat</keyword>
<dbReference type="NCBIfam" id="TIGR01787">
    <property type="entry name" value="squalene_cyclas"/>
    <property type="match status" value="1"/>
</dbReference>
<dbReference type="NCBIfam" id="TIGR01507">
    <property type="entry name" value="hopene_cyclase"/>
    <property type="match status" value="1"/>
</dbReference>
<dbReference type="PROSITE" id="PS01074">
    <property type="entry name" value="TERPENE_SYNTHASES"/>
    <property type="match status" value="1"/>
</dbReference>
<dbReference type="AlphaFoldDB" id="R4KP48"/>
<dbReference type="InterPro" id="IPR018333">
    <property type="entry name" value="Squalene_cyclase"/>
</dbReference>
<dbReference type="GO" id="GO:0005811">
    <property type="term" value="C:lipid droplet"/>
    <property type="evidence" value="ECO:0007669"/>
    <property type="project" value="InterPro"/>
</dbReference>